<dbReference type="InterPro" id="IPR043502">
    <property type="entry name" value="DNA/RNA_pol_sf"/>
</dbReference>
<dbReference type="InterPro" id="IPR043128">
    <property type="entry name" value="Rev_trsase/Diguanyl_cyclase"/>
</dbReference>
<evidence type="ECO:0000259" key="1">
    <source>
        <dbReference type="PROSITE" id="PS50878"/>
    </source>
</evidence>
<reference evidence="2 3" key="1">
    <citation type="submission" date="2020-06" db="EMBL/GenBank/DDBJ databases">
        <authorList>
            <person name="Li R."/>
            <person name="Bekaert M."/>
        </authorList>
    </citation>
    <scope>NUCLEOTIDE SEQUENCE [LARGE SCALE GENOMIC DNA]</scope>
    <source>
        <strain evidence="3">wild</strain>
    </source>
</reference>
<sequence>MPFGLMNSPIIFQAMMSHVLRGLNWKFVLVYVDDILIFSRTFEDYLNHLSQVFDRLKHATMKLHPKNLSSESDDDLQFGAKVHLYFASEHATDCQECPIISAVDTENIQNIVDDKPARSARTTKNNVLNFQPSTLILNLVTFLKNQNTVIKLLQRASIFLCQRVFFFIGIRNGAEAWTLSLEESNK</sequence>
<organism evidence="2 3">
    <name type="scientific">Mytilus coruscus</name>
    <name type="common">Sea mussel</name>
    <dbReference type="NCBI Taxonomy" id="42192"/>
    <lineage>
        <taxon>Eukaryota</taxon>
        <taxon>Metazoa</taxon>
        <taxon>Spiralia</taxon>
        <taxon>Lophotrochozoa</taxon>
        <taxon>Mollusca</taxon>
        <taxon>Bivalvia</taxon>
        <taxon>Autobranchia</taxon>
        <taxon>Pteriomorphia</taxon>
        <taxon>Mytilida</taxon>
        <taxon>Mytiloidea</taxon>
        <taxon>Mytilidae</taxon>
        <taxon>Mytilinae</taxon>
        <taxon>Mytilus</taxon>
    </lineage>
</organism>
<dbReference type="PANTHER" id="PTHR24559:SF444">
    <property type="entry name" value="REVERSE TRANSCRIPTASE DOMAIN-CONTAINING PROTEIN"/>
    <property type="match status" value="1"/>
</dbReference>
<dbReference type="EMBL" id="CACVKT020008553">
    <property type="protein sequence ID" value="CAC5416037.1"/>
    <property type="molecule type" value="Genomic_DNA"/>
</dbReference>
<protein>
    <recommendedName>
        <fullName evidence="1">Reverse transcriptase domain-containing protein</fullName>
    </recommendedName>
</protein>
<dbReference type="OrthoDB" id="8042179at2759"/>
<proteinExistence type="predicted"/>
<dbReference type="SUPFAM" id="SSF56672">
    <property type="entry name" value="DNA/RNA polymerases"/>
    <property type="match status" value="1"/>
</dbReference>
<gene>
    <name evidence="2" type="ORF">MCOR_48673</name>
</gene>
<name>A0A6J8E6Q4_MYTCO</name>
<dbReference type="InterPro" id="IPR000477">
    <property type="entry name" value="RT_dom"/>
</dbReference>
<dbReference type="InterPro" id="IPR053134">
    <property type="entry name" value="RNA-dir_DNA_polymerase"/>
</dbReference>
<evidence type="ECO:0000313" key="3">
    <source>
        <dbReference type="Proteomes" id="UP000507470"/>
    </source>
</evidence>
<dbReference type="Pfam" id="PF00078">
    <property type="entry name" value="RVT_1"/>
    <property type="match status" value="1"/>
</dbReference>
<dbReference type="PROSITE" id="PS50878">
    <property type="entry name" value="RT_POL"/>
    <property type="match status" value="1"/>
</dbReference>
<dbReference type="AlphaFoldDB" id="A0A6J8E6Q4"/>
<evidence type="ECO:0000313" key="2">
    <source>
        <dbReference type="EMBL" id="CAC5416037.1"/>
    </source>
</evidence>
<dbReference type="CDD" id="cd01647">
    <property type="entry name" value="RT_LTR"/>
    <property type="match status" value="1"/>
</dbReference>
<dbReference type="PANTHER" id="PTHR24559">
    <property type="entry name" value="TRANSPOSON TY3-I GAG-POL POLYPROTEIN"/>
    <property type="match status" value="1"/>
</dbReference>
<dbReference type="Gene3D" id="3.30.70.270">
    <property type="match status" value="1"/>
</dbReference>
<accession>A0A6J8E6Q4</accession>
<dbReference type="Proteomes" id="UP000507470">
    <property type="component" value="Unassembled WGS sequence"/>
</dbReference>
<feature type="domain" description="Reverse transcriptase" evidence="1">
    <location>
        <begin position="1"/>
        <end position="82"/>
    </location>
</feature>
<keyword evidence="3" id="KW-1185">Reference proteome</keyword>